<organism evidence="3">
    <name type="scientific">freshwater metagenome</name>
    <dbReference type="NCBI Taxonomy" id="449393"/>
    <lineage>
        <taxon>unclassified sequences</taxon>
        <taxon>metagenomes</taxon>
        <taxon>ecological metagenomes</taxon>
    </lineage>
</organism>
<evidence type="ECO:0000313" key="3">
    <source>
        <dbReference type="EMBL" id="CAB4546723.1"/>
    </source>
</evidence>
<feature type="domain" description="PurM-like C-terminal" evidence="2">
    <location>
        <begin position="152"/>
        <end position="272"/>
    </location>
</feature>
<evidence type="ECO:0000259" key="2">
    <source>
        <dbReference type="Pfam" id="PF02769"/>
    </source>
</evidence>
<dbReference type="Pfam" id="PF02769">
    <property type="entry name" value="AIRS_C"/>
    <property type="match status" value="1"/>
</dbReference>
<accession>A0A6J6C8E3</accession>
<feature type="domain" description="PurM-like N-terminal" evidence="1">
    <location>
        <begin position="30"/>
        <end position="142"/>
    </location>
</feature>
<dbReference type="InterPro" id="IPR010918">
    <property type="entry name" value="PurM-like_C_dom"/>
</dbReference>
<dbReference type="PANTHER" id="PTHR30270:SF0">
    <property type="entry name" value="THIAMINE-MONOPHOSPHATE KINASE"/>
    <property type="match status" value="1"/>
</dbReference>
<dbReference type="CDD" id="cd02194">
    <property type="entry name" value="ThiL"/>
    <property type="match status" value="1"/>
</dbReference>
<dbReference type="InterPro" id="IPR016188">
    <property type="entry name" value="PurM-like_N"/>
</dbReference>
<proteinExistence type="inferred from homology"/>
<dbReference type="GO" id="GO:0009228">
    <property type="term" value="P:thiamine biosynthetic process"/>
    <property type="evidence" value="ECO:0007669"/>
    <property type="project" value="InterPro"/>
</dbReference>
<dbReference type="NCBIfam" id="TIGR01379">
    <property type="entry name" value="thiL"/>
    <property type="match status" value="1"/>
</dbReference>
<dbReference type="GO" id="GO:0009030">
    <property type="term" value="F:thiamine-phosphate kinase activity"/>
    <property type="evidence" value="ECO:0007669"/>
    <property type="project" value="InterPro"/>
</dbReference>
<dbReference type="HAMAP" id="MF_02128">
    <property type="entry name" value="TMP_kinase"/>
    <property type="match status" value="1"/>
</dbReference>
<dbReference type="InterPro" id="IPR036921">
    <property type="entry name" value="PurM-like_N_sf"/>
</dbReference>
<dbReference type="EMBL" id="CAEZSV010000016">
    <property type="protein sequence ID" value="CAB4546723.1"/>
    <property type="molecule type" value="Genomic_DNA"/>
</dbReference>
<evidence type="ECO:0000259" key="1">
    <source>
        <dbReference type="Pfam" id="PF00586"/>
    </source>
</evidence>
<dbReference type="PIRSF" id="PIRSF005303">
    <property type="entry name" value="Thiam_monoph_kin"/>
    <property type="match status" value="1"/>
</dbReference>
<sequence length="311" mass="33092">MRVRDMGEEALIAAFAEIYRSRAGVSVGIGDDGAIIESTSALEVISADMATDGIHFNRSWSSATDIGAKIAIANLGDIVAMGGVPKFLIVAISAPGDEEVSYLLDIARGIESVAKDFDVSVVGGDLVAGKTLTIAITALGSVNAPVLRSGAKVGDKIFITRATGRSLAGLLLLSKGLASSDSPDVRAFQRPEFDPHDLIEFGFEKINALMDVSDGLLSDLPKLAKASRVGIDLTIDEKDLSFLEPLSEKLAIPPLELFLRSGEEHSFIVVVDSKWQSGTPESWIMLGTVVTGDEITYFGKPLPFQGTSWHW</sequence>
<dbReference type="AlphaFoldDB" id="A0A6J6C8E3"/>
<gene>
    <name evidence="3" type="ORF">UFOPK1506_00161</name>
</gene>
<dbReference type="InterPro" id="IPR036676">
    <property type="entry name" value="PurM-like_C_sf"/>
</dbReference>
<protein>
    <submittedName>
        <fullName evidence="3">Unannotated protein</fullName>
    </submittedName>
</protein>
<name>A0A6J6C8E3_9ZZZZ</name>
<dbReference type="Pfam" id="PF00586">
    <property type="entry name" value="AIRS"/>
    <property type="match status" value="1"/>
</dbReference>
<dbReference type="Gene3D" id="3.90.650.10">
    <property type="entry name" value="PurM-like C-terminal domain"/>
    <property type="match status" value="1"/>
</dbReference>
<dbReference type="SUPFAM" id="SSF56042">
    <property type="entry name" value="PurM C-terminal domain-like"/>
    <property type="match status" value="1"/>
</dbReference>
<dbReference type="Gene3D" id="3.30.1330.10">
    <property type="entry name" value="PurM-like, N-terminal domain"/>
    <property type="match status" value="1"/>
</dbReference>
<reference evidence="3" key="1">
    <citation type="submission" date="2020-05" db="EMBL/GenBank/DDBJ databases">
        <authorList>
            <person name="Chiriac C."/>
            <person name="Salcher M."/>
            <person name="Ghai R."/>
            <person name="Kavagutti S V."/>
        </authorList>
    </citation>
    <scope>NUCLEOTIDE SEQUENCE</scope>
</reference>
<dbReference type="InterPro" id="IPR006283">
    <property type="entry name" value="ThiL-like"/>
</dbReference>
<dbReference type="PANTHER" id="PTHR30270">
    <property type="entry name" value="THIAMINE-MONOPHOSPHATE KINASE"/>
    <property type="match status" value="1"/>
</dbReference>
<dbReference type="SUPFAM" id="SSF55326">
    <property type="entry name" value="PurM N-terminal domain-like"/>
    <property type="match status" value="1"/>
</dbReference>